<sequence length="428" mass="45245">MATVAVTVSRLVRAPADRTARERRAGGRTKRRLVRGAIAVALAVTGWIGVSASLGRALSRGDLATGHALAPANAQITGRLAQSLIREDSGRRGRDRERGRALALEALRRDATVVPAVVTLGLDAELAGDRTRAHRLFAYSERLSRRDLTTQLWALEDAVGRGDVGGALRHYDIALRTSPESADLLFPVLAAASANATVRAPLVRLLAGAPTWAAPFVSYVADHADDPLAAAQLLRAAGDAGFVVPASARAAAVTALARAGYVEQTWNFYVAGRRRLDRRRSRDPRFTADTSAATPLDWTPVESPGISASIQRGDRGGVFEVAAPASAGGAVLRQLQLLPPGRYRLIGHGAGISQPDGERPYWSVTCHDGREFGRVDLPDLSRTGGRFGGNIVIPSGCGIQMLQLIARPVSAASGLSAQIDRVQLEPAA</sequence>
<proteinExistence type="predicted"/>
<keyword evidence="3" id="KW-1185">Reference proteome</keyword>
<keyword evidence="1" id="KW-1133">Transmembrane helix</keyword>
<keyword evidence="1" id="KW-0472">Membrane</keyword>
<comment type="caution">
    <text evidence="2">The sequence shown here is derived from an EMBL/GenBank/DDBJ whole genome shotgun (WGS) entry which is preliminary data.</text>
</comment>
<dbReference type="RefSeq" id="WP_219750121.1">
    <property type="nucleotide sequence ID" value="NZ_JAHXZN010000008.1"/>
</dbReference>
<accession>A0ABS7BSI0</accession>
<evidence type="ECO:0000313" key="3">
    <source>
        <dbReference type="Proteomes" id="UP000759103"/>
    </source>
</evidence>
<dbReference type="Proteomes" id="UP000759103">
    <property type="component" value="Unassembled WGS sequence"/>
</dbReference>
<dbReference type="EMBL" id="JAHXZN010000008">
    <property type="protein sequence ID" value="MBW6532573.1"/>
    <property type="molecule type" value="Genomic_DNA"/>
</dbReference>
<gene>
    <name evidence="2" type="ORF">KZ820_17665</name>
</gene>
<protein>
    <recommendedName>
        <fullName evidence="4">Tetratricopeptide repeat protein</fullName>
    </recommendedName>
</protein>
<reference evidence="2 3" key="1">
    <citation type="submission" date="2021-07" db="EMBL/GenBank/DDBJ databases">
        <title>Sphingomonas sp.</title>
        <authorList>
            <person name="Feng G."/>
            <person name="Li J."/>
            <person name="Pan M."/>
        </authorList>
    </citation>
    <scope>NUCLEOTIDE SEQUENCE [LARGE SCALE GENOMIC DNA]</scope>
    <source>
        <strain evidence="2 3">RRHST34</strain>
    </source>
</reference>
<feature type="transmembrane region" description="Helical" evidence="1">
    <location>
        <begin position="33"/>
        <end position="50"/>
    </location>
</feature>
<keyword evidence="1" id="KW-0812">Transmembrane</keyword>
<evidence type="ECO:0000313" key="2">
    <source>
        <dbReference type="EMBL" id="MBW6532573.1"/>
    </source>
</evidence>
<evidence type="ECO:0000256" key="1">
    <source>
        <dbReference type="SAM" id="Phobius"/>
    </source>
</evidence>
<evidence type="ECO:0008006" key="4">
    <source>
        <dbReference type="Google" id="ProtNLM"/>
    </source>
</evidence>
<name>A0ABS7BSI0_9SPHN</name>
<organism evidence="2 3">
    <name type="scientific">Sphingomonas citri</name>
    <dbReference type="NCBI Taxonomy" id="2862499"/>
    <lineage>
        <taxon>Bacteria</taxon>
        <taxon>Pseudomonadati</taxon>
        <taxon>Pseudomonadota</taxon>
        <taxon>Alphaproteobacteria</taxon>
        <taxon>Sphingomonadales</taxon>
        <taxon>Sphingomonadaceae</taxon>
        <taxon>Sphingomonas</taxon>
    </lineage>
</organism>